<gene>
    <name evidence="1" type="ORF">METZ01_LOCUS405163</name>
</gene>
<organism evidence="1">
    <name type="scientific">marine metagenome</name>
    <dbReference type="NCBI Taxonomy" id="408172"/>
    <lineage>
        <taxon>unclassified sequences</taxon>
        <taxon>metagenomes</taxon>
        <taxon>ecological metagenomes</taxon>
    </lineage>
</organism>
<dbReference type="AlphaFoldDB" id="A0A382W0Q2"/>
<sequence>VLLSCLVILWESVVAKHLSTLENENIKQITNSSKCYQSANLVKS</sequence>
<name>A0A382W0Q2_9ZZZZ</name>
<dbReference type="EMBL" id="UINC01156089">
    <property type="protein sequence ID" value="SVD52309.1"/>
    <property type="molecule type" value="Genomic_DNA"/>
</dbReference>
<reference evidence="1" key="1">
    <citation type="submission" date="2018-05" db="EMBL/GenBank/DDBJ databases">
        <authorList>
            <person name="Lanie J.A."/>
            <person name="Ng W.-L."/>
            <person name="Kazmierczak K.M."/>
            <person name="Andrzejewski T.M."/>
            <person name="Davidsen T.M."/>
            <person name="Wayne K.J."/>
            <person name="Tettelin H."/>
            <person name="Glass J.I."/>
            <person name="Rusch D."/>
            <person name="Podicherti R."/>
            <person name="Tsui H.-C.T."/>
            <person name="Winkler M.E."/>
        </authorList>
    </citation>
    <scope>NUCLEOTIDE SEQUENCE</scope>
</reference>
<feature type="non-terminal residue" evidence="1">
    <location>
        <position position="1"/>
    </location>
</feature>
<accession>A0A382W0Q2</accession>
<protein>
    <submittedName>
        <fullName evidence="1">Uncharacterized protein</fullName>
    </submittedName>
</protein>
<proteinExistence type="predicted"/>
<feature type="non-terminal residue" evidence="1">
    <location>
        <position position="44"/>
    </location>
</feature>
<evidence type="ECO:0000313" key="1">
    <source>
        <dbReference type="EMBL" id="SVD52309.1"/>
    </source>
</evidence>